<dbReference type="OrthoDB" id="9786161at2"/>
<organism evidence="2 3">
    <name type="scientific">Algoriphagus hitonicola</name>
    <dbReference type="NCBI Taxonomy" id="435880"/>
    <lineage>
        <taxon>Bacteria</taxon>
        <taxon>Pseudomonadati</taxon>
        <taxon>Bacteroidota</taxon>
        <taxon>Cytophagia</taxon>
        <taxon>Cytophagales</taxon>
        <taxon>Cyclobacteriaceae</taxon>
        <taxon>Algoriphagus</taxon>
    </lineage>
</organism>
<name>A0A1I2QDL1_9BACT</name>
<dbReference type="Proteomes" id="UP000199642">
    <property type="component" value="Unassembled WGS sequence"/>
</dbReference>
<evidence type="ECO:0000259" key="1">
    <source>
        <dbReference type="Pfam" id="PF04536"/>
    </source>
</evidence>
<dbReference type="RefSeq" id="WP_092789053.1">
    <property type="nucleotide sequence ID" value="NZ_FOPC01000002.1"/>
</dbReference>
<accession>A0A1I2QDL1</accession>
<dbReference type="InterPro" id="IPR007621">
    <property type="entry name" value="TPM_dom"/>
</dbReference>
<dbReference type="STRING" id="435880.SAMN04487988_102241"/>
<dbReference type="EMBL" id="FOPC01000002">
    <property type="protein sequence ID" value="SFG26605.1"/>
    <property type="molecule type" value="Genomic_DNA"/>
</dbReference>
<protein>
    <submittedName>
        <fullName evidence="2">TLP18.3, Psb32 and MOLO-1 founding protein of phosphatase</fullName>
    </submittedName>
</protein>
<feature type="domain" description="TPM" evidence="1">
    <location>
        <begin position="4"/>
        <end position="119"/>
    </location>
</feature>
<dbReference type="PANTHER" id="PTHR30373">
    <property type="entry name" value="UPF0603 PROTEIN YGCG"/>
    <property type="match status" value="1"/>
</dbReference>
<keyword evidence="3" id="KW-1185">Reference proteome</keyword>
<gene>
    <name evidence="2" type="ORF">SAMN04487988_102241</name>
</gene>
<dbReference type="Pfam" id="PF04536">
    <property type="entry name" value="TPM_phosphatase"/>
    <property type="match status" value="1"/>
</dbReference>
<proteinExistence type="predicted"/>
<dbReference type="PANTHER" id="PTHR30373:SF8">
    <property type="entry name" value="BLL7265 PROTEIN"/>
    <property type="match status" value="1"/>
</dbReference>
<dbReference type="Gene3D" id="3.10.310.50">
    <property type="match status" value="1"/>
</dbReference>
<evidence type="ECO:0000313" key="3">
    <source>
        <dbReference type="Proteomes" id="UP000199642"/>
    </source>
</evidence>
<evidence type="ECO:0000313" key="2">
    <source>
        <dbReference type="EMBL" id="SFG26605.1"/>
    </source>
</evidence>
<sequence length="145" mass="16287">MAKKLFSDEEKKQIVAAIRTAENQTSGEIQVHIENHCRGDVLDRAAEVFEKLKMYQTAQRNGVLFYLAVLDHKFAILGDAGINRVVPKDFWESIKDHMTSRFKKGEFTLGLIDGIHSAGEQLAAHFPHQGDDDENELSDEISFGA</sequence>
<reference evidence="3" key="1">
    <citation type="submission" date="2016-10" db="EMBL/GenBank/DDBJ databases">
        <authorList>
            <person name="Varghese N."/>
            <person name="Submissions S."/>
        </authorList>
    </citation>
    <scope>NUCLEOTIDE SEQUENCE [LARGE SCALE GENOMIC DNA]</scope>
    <source>
        <strain evidence="3">DSM 19315</strain>
    </source>
</reference>
<dbReference type="AlphaFoldDB" id="A0A1I2QDL1"/>